<sequence>MRTWNNHLINQRWLRITLFSCLLVSIFLFLGTQSEIFHWSFEKISSQDIVGNKGSKSVEEKLTFLDTPLILDGSSAEEQPVDLGPSSTVEKLAVPTSSPVKEELPVKEKPLDGKPWEGKPVDATPSTPETAPEEIPVEETIAQENPFEPTPPIPTPPPYELATEEISEDAKKYAYLIFTTQGLNASDDLEKDNYFIAARILVWQLVHNLSTRTKHDVIVMVTPNVSQSRRDRLKRDGAIVHAPTVHRWDDVTTKMRAWELVQYDRILMLDADSMLLKLLDPVLLDDPAVHLLATKPSNTTLPSTYLVAFNSEAWDSTHSFPPTYGTGLKKPGQMNAGFFILAPSLTAFEYYKSLILDIPYSFDPRYPEQNLINYAHGWDGPMAWRELAYTWNIRRPNDQDVEKGMYSVHEKWWEHP</sequence>
<dbReference type="AlphaFoldDB" id="M2U0Q9"/>
<feature type="compositionally biased region" description="Polar residues" evidence="1">
    <location>
        <begin position="85"/>
        <end position="99"/>
    </location>
</feature>
<accession>M2U0Q9</accession>
<dbReference type="STRING" id="701091.M2U0Q9"/>
<feature type="compositionally biased region" description="Basic and acidic residues" evidence="1">
    <location>
        <begin position="100"/>
        <end position="120"/>
    </location>
</feature>
<dbReference type="eggNOG" id="KOG1950">
    <property type="taxonomic scope" value="Eukaryota"/>
</dbReference>
<evidence type="ECO:0000313" key="2">
    <source>
        <dbReference type="EMBL" id="EMD92139.1"/>
    </source>
</evidence>
<keyword evidence="3" id="KW-1185">Reference proteome</keyword>
<dbReference type="EMBL" id="KB445575">
    <property type="protein sequence ID" value="EMD92139.1"/>
    <property type="molecule type" value="Genomic_DNA"/>
</dbReference>
<feature type="region of interest" description="Disordered" evidence="1">
    <location>
        <begin position="75"/>
        <end position="133"/>
    </location>
</feature>
<dbReference type="HOGENOM" id="CLU_048469_0_1_1"/>
<reference evidence="2 3" key="1">
    <citation type="journal article" date="2012" name="PLoS Pathog.">
        <title>Diverse lifestyles and strategies of plant pathogenesis encoded in the genomes of eighteen Dothideomycetes fungi.</title>
        <authorList>
            <person name="Ohm R.A."/>
            <person name="Feau N."/>
            <person name="Henrissat B."/>
            <person name="Schoch C.L."/>
            <person name="Horwitz B.A."/>
            <person name="Barry K.W."/>
            <person name="Condon B.J."/>
            <person name="Copeland A.C."/>
            <person name="Dhillon B."/>
            <person name="Glaser F."/>
            <person name="Hesse C.N."/>
            <person name="Kosti I."/>
            <person name="LaButti K."/>
            <person name="Lindquist E.A."/>
            <person name="Lucas S."/>
            <person name="Salamov A.A."/>
            <person name="Bradshaw R.E."/>
            <person name="Ciuffetti L."/>
            <person name="Hamelin R.C."/>
            <person name="Kema G.H.J."/>
            <person name="Lawrence C."/>
            <person name="Scott J.A."/>
            <person name="Spatafora J.W."/>
            <person name="Turgeon B.G."/>
            <person name="de Wit P.J.G.M."/>
            <person name="Zhong S."/>
            <person name="Goodwin S.B."/>
            <person name="Grigoriev I.V."/>
        </authorList>
    </citation>
    <scope>NUCLEOTIDE SEQUENCE [LARGE SCALE GENOMIC DNA]</scope>
    <source>
        <strain evidence="3">C5 / ATCC 48332 / race O</strain>
    </source>
</reference>
<dbReference type="Proteomes" id="UP000016936">
    <property type="component" value="Unassembled WGS sequence"/>
</dbReference>
<proteinExistence type="predicted"/>
<dbReference type="InterPro" id="IPR050587">
    <property type="entry name" value="GNT1/Glycosyltrans_8"/>
</dbReference>
<dbReference type="InterPro" id="IPR029044">
    <property type="entry name" value="Nucleotide-diphossugar_trans"/>
</dbReference>
<name>M2U0Q9_COCH5</name>
<dbReference type="Gene3D" id="3.90.550.10">
    <property type="entry name" value="Spore Coat Polysaccharide Biosynthesis Protein SpsA, Chain A"/>
    <property type="match status" value="1"/>
</dbReference>
<reference evidence="3" key="2">
    <citation type="journal article" date="2013" name="PLoS Genet.">
        <title>Comparative genome structure, secondary metabolite, and effector coding capacity across Cochliobolus pathogens.</title>
        <authorList>
            <person name="Condon B.J."/>
            <person name="Leng Y."/>
            <person name="Wu D."/>
            <person name="Bushley K.E."/>
            <person name="Ohm R.A."/>
            <person name="Otillar R."/>
            <person name="Martin J."/>
            <person name="Schackwitz W."/>
            <person name="Grimwood J."/>
            <person name="MohdZainudin N."/>
            <person name="Xue C."/>
            <person name="Wang R."/>
            <person name="Manning V.A."/>
            <person name="Dhillon B."/>
            <person name="Tu Z.J."/>
            <person name="Steffenson B.J."/>
            <person name="Salamov A."/>
            <person name="Sun H."/>
            <person name="Lowry S."/>
            <person name="LaButti K."/>
            <person name="Han J."/>
            <person name="Copeland A."/>
            <person name="Lindquist E."/>
            <person name="Barry K."/>
            <person name="Schmutz J."/>
            <person name="Baker S.E."/>
            <person name="Ciuffetti L.M."/>
            <person name="Grigoriev I.V."/>
            <person name="Zhong S."/>
            <person name="Turgeon B.G."/>
        </authorList>
    </citation>
    <scope>NUCLEOTIDE SEQUENCE [LARGE SCALE GENOMIC DNA]</scope>
    <source>
        <strain evidence="3">C5 / ATCC 48332 / race O</strain>
    </source>
</reference>
<evidence type="ECO:0000256" key="1">
    <source>
        <dbReference type="SAM" id="MobiDB-lite"/>
    </source>
</evidence>
<evidence type="ECO:0000313" key="3">
    <source>
        <dbReference type="Proteomes" id="UP000016936"/>
    </source>
</evidence>
<organism evidence="2 3">
    <name type="scientific">Cochliobolus heterostrophus (strain C5 / ATCC 48332 / race O)</name>
    <name type="common">Southern corn leaf blight fungus</name>
    <name type="synonym">Bipolaris maydis</name>
    <dbReference type="NCBI Taxonomy" id="701091"/>
    <lineage>
        <taxon>Eukaryota</taxon>
        <taxon>Fungi</taxon>
        <taxon>Dikarya</taxon>
        <taxon>Ascomycota</taxon>
        <taxon>Pezizomycotina</taxon>
        <taxon>Dothideomycetes</taxon>
        <taxon>Pleosporomycetidae</taxon>
        <taxon>Pleosporales</taxon>
        <taxon>Pleosporineae</taxon>
        <taxon>Pleosporaceae</taxon>
        <taxon>Bipolaris</taxon>
    </lineage>
</organism>
<gene>
    <name evidence="2" type="ORF">COCHEDRAFT_1155130</name>
</gene>
<dbReference type="OMA" id="ADANSCE"/>
<dbReference type="PANTHER" id="PTHR11183">
    <property type="entry name" value="GLYCOGENIN SUBFAMILY MEMBER"/>
    <property type="match status" value="1"/>
</dbReference>
<protein>
    <submittedName>
        <fullName evidence="2">Glycosyltransferase family 8 protein</fullName>
    </submittedName>
</protein>
<dbReference type="SUPFAM" id="SSF53448">
    <property type="entry name" value="Nucleotide-diphospho-sugar transferases"/>
    <property type="match status" value="1"/>
</dbReference>
<dbReference type="OrthoDB" id="2014201at2759"/>